<dbReference type="OrthoDB" id="9814069at2"/>
<dbReference type="Pfam" id="PF13181">
    <property type="entry name" value="TPR_8"/>
    <property type="match status" value="1"/>
</dbReference>
<feature type="repeat" description="TPR" evidence="3">
    <location>
        <begin position="88"/>
        <end position="121"/>
    </location>
</feature>
<proteinExistence type="predicted"/>
<dbReference type="Proteomes" id="UP000325641">
    <property type="component" value="Chromosome"/>
</dbReference>
<evidence type="ECO:0000256" key="2">
    <source>
        <dbReference type="ARBA" id="ARBA00022803"/>
    </source>
</evidence>
<dbReference type="Pfam" id="PF13432">
    <property type="entry name" value="TPR_16"/>
    <property type="match status" value="1"/>
</dbReference>
<dbReference type="PROSITE" id="PS50005">
    <property type="entry name" value="TPR"/>
    <property type="match status" value="3"/>
</dbReference>
<dbReference type="Gene3D" id="1.25.40.10">
    <property type="entry name" value="Tetratricopeptide repeat domain"/>
    <property type="match status" value="2"/>
</dbReference>
<dbReference type="PANTHER" id="PTHR44858">
    <property type="entry name" value="TETRATRICOPEPTIDE REPEAT PROTEIN 6"/>
    <property type="match status" value="1"/>
</dbReference>
<accession>A0A5P6PGX6</accession>
<dbReference type="KEGG" id="bbet:F8237_13935"/>
<feature type="region of interest" description="Disordered" evidence="4">
    <location>
        <begin position="168"/>
        <end position="196"/>
    </location>
</feature>
<evidence type="ECO:0000313" key="6">
    <source>
        <dbReference type="Proteomes" id="UP000325641"/>
    </source>
</evidence>
<feature type="repeat" description="TPR" evidence="3">
    <location>
        <begin position="54"/>
        <end position="87"/>
    </location>
</feature>
<feature type="repeat" description="TPR" evidence="3">
    <location>
        <begin position="122"/>
        <end position="155"/>
    </location>
</feature>
<dbReference type="GO" id="GO:0046813">
    <property type="term" value="P:receptor-mediated virion attachment to host cell"/>
    <property type="evidence" value="ECO:0007669"/>
    <property type="project" value="TreeGrafter"/>
</dbReference>
<gene>
    <name evidence="5" type="ORF">F8237_13935</name>
</gene>
<dbReference type="PROSITE" id="PS50293">
    <property type="entry name" value="TPR_REGION"/>
    <property type="match status" value="1"/>
</dbReference>
<dbReference type="EMBL" id="CP044543">
    <property type="protein sequence ID" value="QFI77174.1"/>
    <property type="molecule type" value="Genomic_DNA"/>
</dbReference>
<feature type="compositionally biased region" description="Polar residues" evidence="4">
    <location>
        <begin position="185"/>
        <end position="196"/>
    </location>
</feature>
<dbReference type="SMART" id="SM00028">
    <property type="entry name" value="TPR"/>
    <property type="match status" value="4"/>
</dbReference>
<sequence>MFIAYFAINSSPTSALSDEDWDSCVHAAEIVPDRSIRGCTAVIQAGERMITQLAAAYNNRGVALRSSGDIDRAMEDYDRALRLSPDYYVALNNRGVALMSKGELDRAISDFDRAVQLRTDYLGAYYNRGKALGRKGLFDRAIADYDLVIKADPKNPTFLFERGTMKANAGDQSGADADFERAESLRSNGARTTRPR</sequence>
<name>A0A5P6PGX6_9BRAD</name>
<dbReference type="PANTHER" id="PTHR44858:SF1">
    <property type="entry name" value="UDP-N-ACETYLGLUCOSAMINE--PEPTIDE N-ACETYLGLUCOSAMINYLTRANSFERASE SPINDLY-RELATED"/>
    <property type="match status" value="1"/>
</dbReference>
<evidence type="ECO:0000256" key="1">
    <source>
        <dbReference type="ARBA" id="ARBA00022737"/>
    </source>
</evidence>
<dbReference type="InterPro" id="IPR011990">
    <property type="entry name" value="TPR-like_helical_dom_sf"/>
</dbReference>
<dbReference type="InterPro" id="IPR019734">
    <property type="entry name" value="TPR_rpt"/>
</dbReference>
<protein>
    <submittedName>
        <fullName evidence="5">Tetratricopeptide repeat protein</fullName>
    </submittedName>
</protein>
<evidence type="ECO:0000256" key="3">
    <source>
        <dbReference type="PROSITE-ProRule" id="PRU00339"/>
    </source>
</evidence>
<dbReference type="InterPro" id="IPR050498">
    <property type="entry name" value="Ycf3"/>
</dbReference>
<keyword evidence="1" id="KW-0677">Repeat</keyword>
<dbReference type="GO" id="GO:0009279">
    <property type="term" value="C:cell outer membrane"/>
    <property type="evidence" value="ECO:0007669"/>
    <property type="project" value="TreeGrafter"/>
</dbReference>
<dbReference type="SUPFAM" id="SSF48452">
    <property type="entry name" value="TPR-like"/>
    <property type="match status" value="1"/>
</dbReference>
<keyword evidence="2 3" id="KW-0802">TPR repeat</keyword>
<reference evidence="6" key="1">
    <citation type="submission" date="2019-10" db="EMBL/GenBank/DDBJ databases">
        <title>Complete Genome Sequence of Bradyrhizobium betae type strain PL7HG1T.</title>
        <authorList>
            <person name="Bromfield E.S.P."/>
            <person name="Cloutier S."/>
        </authorList>
    </citation>
    <scope>NUCLEOTIDE SEQUENCE [LARGE SCALE GENOMIC DNA]</scope>
    <source>
        <strain evidence="6">PL7HG1</strain>
    </source>
</reference>
<evidence type="ECO:0000313" key="5">
    <source>
        <dbReference type="EMBL" id="QFI77174.1"/>
    </source>
</evidence>
<organism evidence="5 6">
    <name type="scientific">Bradyrhizobium betae</name>
    <dbReference type="NCBI Taxonomy" id="244734"/>
    <lineage>
        <taxon>Bacteria</taxon>
        <taxon>Pseudomonadati</taxon>
        <taxon>Pseudomonadota</taxon>
        <taxon>Alphaproteobacteria</taxon>
        <taxon>Hyphomicrobiales</taxon>
        <taxon>Nitrobacteraceae</taxon>
        <taxon>Bradyrhizobium</taxon>
    </lineage>
</organism>
<dbReference type="AlphaFoldDB" id="A0A5P6PGX6"/>
<evidence type="ECO:0000256" key="4">
    <source>
        <dbReference type="SAM" id="MobiDB-lite"/>
    </source>
</evidence>